<proteinExistence type="predicted"/>
<dbReference type="EMBL" id="JBBPBM010000365">
    <property type="protein sequence ID" value="KAK8496577.1"/>
    <property type="molecule type" value="Genomic_DNA"/>
</dbReference>
<organism evidence="1 2">
    <name type="scientific">Hibiscus sabdariffa</name>
    <name type="common">roselle</name>
    <dbReference type="NCBI Taxonomy" id="183260"/>
    <lineage>
        <taxon>Eukaryota</taxon>
        <taxon>Viridiplantae</taxon>
        <taxon>Streptophyta</taxon>
        <taxon>Embryophyta</taxon>
        <taxon>Tracheophyta</taxon>
        <taxon>Spermatophyta</taxon>
        <taxon>Magnoliopsida</taxon>
        <taxon>eudicotyledons</taxon>
        <taxon>Gunneridae</taxon>
        <taxon>Pentapetalae</taxon>
        <taxon>rosids</taxon>
        <taxon>malvids</taxon>
        <taxon>Malvales</taxon>
        <taxon>Malvaceae</taxon>
        <taxon>Malvoideae</taxon>
        <taxon>Hibiscus</taxon>
    </lineage>
</organism>
<sequence>MHIVRNFVKSSDLQYIDGDEVEWSTDFDRLSQTLKDATKIAWEDESLRNMIVHNKKEPFYVYVEHKVDIPQYIDYESNDDVDKKCESRVGQRSSGDLGGSEVGEASNVGGSQELNYQFRLCDVNLGETEFKVAFEDVIVEGERSTTFEDVETTSNGEETSNFLNARTPFVGERSSAFEGVKIASEGEEASAFEGKPTYPFVRETEGVAEVHTERETNILIDFVFDTEDCSETEDVGSYENLEDGEVVYKRIKKIFYDPKDRIPCLQLGLMFYSTMQFKDALVEFVVAKRFDYKLVRNEKDKVNAKCKGEGCVTPFPGLGGSNVTLSEHVIV</sequence>
<name>A0ABR2ARB8_9ROSI</name>
<evidence type="ECO:0000313" key="1">
    <source>
        <dbReference type="EMBL" id="KAK8496577.1"/>
    </source>
</evidence>
<dbReference type="Proteomes" id="UP001472677">
    <property type="component" value="Unassembled WGS sequence"/>
</dbReference>
<protein>
    <submittedName>
        <fullName evidence="1">Uncharacterized protein</fullName>
    </submittedName>
</protein>
<accession>A0ABR2ARB8</accession>
<reference evidence="1 2" key="1">
    <citation type="journal article" date="2024" name="G3 (Bethesda)">
        <title>Genome assembly of Hibiscus sabdariffa L. provides insights into metabolisms of medicinal natural products.</title>
        <authorList>
            <person name="Kim T."/>
        </authorList>
    </citation>
    <scope>NUCLEOTIDE SEQUENCE [LARGE SCALE GENOMIC DNA]</scope>
    <source>
        <strain evidence="1">TK-2024</strain>
        <tissue evidence="1">Old leaves</tissue>
    </source>
</reference>
<dbReference type="Pfam" id="PF03108">
    <property type="entry name" value="DBD_Tnp_Mut"/>
    <property type="match status" value="1"/>
</dbReference>
<keyword evidence="2" id="KW-1185">Reference proteome</keyword>
<evidence type="ECO:0000313" key="2">
    <source>
        <dbReference type="Proteomes" id="UP001472677"/>
    </source>
</evidence>
<comment type="caution">
    <text evidence="1">The sequence shown here is derived from an EMBL/GenBank/DDBJ whole genome shotgun (WGS) entry which is preliminary data.</text>
</comment>
<gene>
    <name evidence="1" type="ORF">V6N12_032968</name>
</gene>
<dbReference type="InterPro" id="IPR004332">
    <property type="entry name" value="Transposase_MuDR"/>
</dbReference>